<dbReference type="PANTHER" id="PTHR43140">
    <property type="entry name" value="TYPE-1 RESTRICTION ENZYME ECOKI SPECIFICITY PROTEIN"/>
    <property type="match status" value="1"/>
</dbReference>
<dbReference type="PANTHER" id="PTHR43140:SF1">
    <property type="entry name" value="TYPE I RESTRICTION ENZYME ECOKI SPECIFICITY SUBUNIT"/>
    <property type="match status" value="1"/>
</dbReference>
<gene>
    <name evidence="5" type="ORF">WNY63_15030</name>
</gene>
<reference evidence="5 6" key="1">
    <citation type="submission" date="2024-03" db="EMBL/GenBank/DDBJ databases">
        <title>Community enrichment and isolation of bacterial strains for fucoidan degradation.</title>
        <authorList>
            <person name="Sichert A."/>
        </authorList>
    </citation>
    <scope>NUCLEOTIDE SEQUENCE [LARGE SCALE GENOMIC DNA]</scope>
    <source>
        <strain evidence="5 6">AS81</strain>
    </source>
</reference>
<dbReference type="SUPFAM" id="SSF116734">
    <property type="entry name" value="DNA methylase specificity domain"/>
    <property type="match status" value="2"/>
</dbReference>
<proteinExistence type="inferred from homology"/>
<dbReference type="Pfam" id="PF01420">
    <property type="entry name" value="Methylase_S"/>
    <property type="match status" value="1"/>
</dbReference>
<feature type="domain" description="Type I restriction modification DNA specificity" evidence="4">
    <location>
        <begin position="287"/>
        <end position="410"/>
    </location>
</feature>
<keyword evidence="6" id="KW-1185">Reference proteome</keyword>
<keyword evidence="5" id="KW-0540">Nuclease</keyword>
<comment type="similarity">
    <text evidence="1">Belongs to the type-I restriction system S methylase family.</text>
</comment>
<evidence type="ECO:0000259" key="4">
    <source>
        <dbReference type="Pfam" id="PF01420"/>
    </source>
</evidence>
<dbReference type="InterPro" id="IPR051212">
    <property type="entry name" value="Type-I_RE_S_subunit"/>
</dbReference>
<sequence>MTGRYKAYPEYKESGVEWLGKVPQGWSIHSLKRSVDGVTNGIWGSEPDNESDLIVLRVADFNRDQLNISDDKLTFRSIDPKDRASRLLKKGDLLIEKSGGGDKTLVGCVVLFDKDYPAVTSNFVAKMTPQEGFDSSFLRYAFSQLYAGKVNFPSIKQTTGIQNLDSDAYLLESFVFPSFTEQQKIASFLDHETAKIDTLIAKQEKLIELLKEKRQAVISHAVTKGLNPNAPMCDSGVEWLGEVPEHWVHSTLKHYSNVIDCKHITAEFFDSGIPLASIGEVKGWFVDLISAKYTNEKYYKELIGGGRKPQVGDIIYSRNATVGEAAIVRTGLAPFAMGQDVCLIKLYEELLPEFAMYVFHSGVISQQLELAMVGSTFKRINVDNIRNFAFAIPPYQEQELIVKELEKLTSKYDKLVLNATNAIHLMKERKTALISAAVTGKIDVRDFAVEEN</sequence>
<organism evidence="5 6">
    <name type="scientific">Pseudoalteromonas neustonica</name>
    <dbReference type="NCBI Taxonomy" id="1840331"/>
    <lineage>
        <taxon>Bacteria</taxon>
        <taxon>Pseudomonadati</taxon>
        <taxon>Pseudomonadota</taxon>
        <taxon>Gammaproteobacteria</taxon>
        <taxon>Alteromonadales</taxon>
        <taxon>Pseudoalteromonadaceae</taxon>
        <taxon>Pseudoalteromonas</taxon>
    </lineage>
</organism>
<dbReference type="RefSeq" id="WP_342884215.1">
    <property type="nucleotide sequence ID" value="NZ_JBBMQU010000029.1"/>
</dbReference>
<name>A0ABU9U4R9_9GAMM</name>
<dbReference type="InterPro" id="IPR044946">
    <property type="entry name" value="Restrct_endonuc_typeI_TRD_sf"/>
</dbReference>
<dbReference type="EMBL" id="JBBMQU010000029">
    <property type="protein sequence ID" value="MEM5552046.1"/>
    <property type="molecule type" value="Genomic_DNA"/>
</dbReference>
<accession>A0ABU9U4R9</accession>
<dbReference type="Gene3D" id="1.10.287.1120">
    <property type="entry name" value="Bipartite methylase S protein"/>
    <property type="match status" value="1"/>
</dbReference>
<keyword evidence="2" id="KW-0680">Restriction system</keyword>
<dbReference type="InterPro" id="IPR000055">
    <property type="entry name" value="Restrct_endonuc_typeI_TRD"/>
</dbReference>
<evidence type="ECO:0000256" key="2">
    <source>
        <dbReference type="ARBA" id="ARBA00022747"/>
    </source>
</evidence>
<evidence type="ECO:0000256" key="3">
    <source>
        <dbReference type="ARBA" id="ARBA00023125"/>
    </source>
</evidence>
<keyword evidence="5" id="KW-0255">Endonuclease</keyword>
<evidence type="ECO:0000313" key="6">
    <source>
        <dbReference type="Proteomes" id="UP001388366"/>
    </source>
</evidence>
<evidence type="ECO:0000313" key="5">
    <source>
        <dbReference type="EMBL" id="MEM5552046.1"/>
    </source>
</evidence>
<dbReference type="GO" id="GO:0004519">
    <property type="term" value="F:endonuclease activity"/>
    <property type="evidence" value="ECO:0007669"/>
    <property type="project" value="UniProtKB-KW"/>
</dbReference>
<keyword evidence="3" id="KW-0238">DNA-binding</keyword>
<dbReference type="Proteomes" id="UP001388366">
    <property type="component" value="Unassembled WGS sequence"/>
</dbReference>
<keyword evidence="5" id="KW-0378">Hydrolase</keyword>
<dbReference type="Gene3D" id="3.90.220.20">
    <property type="entry name" value="DNA methylase specificity domains"/>
    <property type="match status" value="2"/>
</dbReference>
<evidence type="ECO:0000256" key="1">
    <source>
        <dbReference type="ARBA" id="ARBA00010923"/>
    </source>
</evidence>
<protein>
    <submittedName>
        <fullName evidence="5">Restriction endonuclease subunit S</fullName>
    </submittedName>
</protein>
<comment type="caution">
    <text evidence="5">The sequence shown here is derived from an EMBL/GenBank/DDBJ whole genome shotgun (WGS) entry which is preliminary data.</text>
</comment>